<evidence type="ECO:0000313" key="2">
    <source>
        <dbReference type="EMBL" id="EGU84578.1"/>
    </source>
</evidence>
<dbReference type="AlphaFoldDB" id="F9FER7"/>
<organism evidence="2">
    <name type="scientific">Fusarium oxysporum (strain Fo5176)</name>
    <name type="common">Fusarium vascular wilt</name>
    <dbReference type="NCBI Taxonomy" id="660025"/>
    <lineage>
        <taxon>Eukaryota</taxon>
        <taxon>Fungi</taxon>
        <taxon>Dikarya</taxon>
        <taxon>Ascomycota</taxon>
        <taxon>Pezizomycotina</taxon>
        <taxon>Sordariomycetes</taxon>
        <taxon>Hypocreomycetidae</taxon>
        <taxon>Hypocreales</taxon>
        <taxon>Nectriaceae</taxon>
        <taxon>Fusarium</taxon>
        <taxon>Fusarium oxysporum species complex</taxon>
    </lineage>
</organism>
<dbReference type="EMBL" id="AFQF01001484">
    <property type="protein sequence ID" value="EGU84578.1"/>
    <property type="molecule type" value="Genomic_DNA"/>
</dbReference>
<sequence length="79" mass="9476">MKEMEVIISHTVRLWWISPNKIIEKRIKKLQARHRYSVDNEPTATYPSAKAYTARKRLIMQPKKPRDRDKEDHQGQGLY</sequence>
<accession>F9FER7</accession>
<gene>
    <name evidence="2" type="ORF">FOXB_04895</name>
</gene>
<protein>
    <submittedName>
        <fullName evidence="2">Uncharacterized protein</fullName>
    </submittedName>
</protein>
<feature type="compositionally biased region" description="Basic and acidic residues" evidence="1">
    <location>
        <begin position="64"/>
        <end position="79"/>
    </location>
</feature>
<proteinExistence type="predicted"/>
<reference evidence="2" key="1">
    <citation type="journal article" date="2012" name="Mol. Plant Microbe Interact.">
        <title>A highly conserved effector in Fusarium oxysporum is required for full virulence on Arabidopsis.</title>
        <authorList>
            <person name="Thatcher L.F."/>
            <person name="Gardiner D.M."/>
            <person name="Kazan K."/>
            <person name="Manners J."/>
        </authorList>
    </citation>
    <scope>NUCLEOTIDE SEQUENCE [LARGE SCALE GENOMIC DNA]</scope>
    <source>
        <strain evidence="2">Fo5176</strain>
    </source>
</reference>
<comment type="caution">
    <text evidence="2">The sequence shown here is derived from an EMBL/GenBank/DDBJ whole genome shotgun (WGS) entry which is preliminary data.</text>
</comment>
<name>F9FER7_FUSOF</name>
<evidence type="ECO:0000256" key="1">
    <source>
        <dbReference type="SAM" id="MobiDB-lite"/>
    </source>
</evidence>
<feature type="region of interest" description="Disordered" evidence="1">
    <location>
        <begin position="52"/>
        <end position="79"/>
    </location>
</feature>